<dbReference type="EC" id="2.3.1.84" evidence="6"/>
<dbReference type="Proteomes" id="UP000799537">
    <property type="component" value="Unassembled WGS sequence"/>
</dbReference>
<dbReference type="PIRSF" id="PIRSF005211">
    <property type="entry name" value="Ab_hydro_YheT"/>
    <property type="match status" value="1"/>
</dbReference>
<dbReference type="GO" id="GO:0004026">
    <property type="term" value="F:alcohol O-acetyltransferase activity"/>
    <property type="evidence" value="ECO:0007669"/>
    <property type="project" value="UniProtKB-EC"/>
</dbReference>
<evidence type="ECO:0000313" key="12">
    <source>
        <dbReference type="Proteomes" id="UP000799537"/>
    </source>
</evidence>
<organism evidence="11 12">
    <name type="scientific">Zasmidium cellare ATCC 36951</name>
    <dbReference type="NCBI Taxonomy" id="1080233"/>
    <lineage>
        <taxon>Eukaryota</taxon>
        <taxon>Fungi</taxon>
        <taxon>Dikarya</taxon>
        <taxon>Ascomycota</taxon>
        <taxon>Pezizomycotina</taxon>
        <taxon>Dothideomycetes</taxon>
        <taxon>Dothideomycetidae</taxon>
        <taxon>Mycosphaerellales</taxon>
        <taxon>Mycosphaerellaceae</taxon>
        <taxon>Zasmidium</taxon>
    </lineage>
</organism>
<dbReference type="InterPro" id="IPR050960">
    <property type="entry name" value="AB_hydrolase_4_sf"/>
</dbReference>
<dbReference type="PANTHER" id="PTHR10794:SF63">
    <property type="entry name" value="ALPHA_BETA HYDROLASE 1, ISOFORM A"/>
    <property type="match status" value="1"/>
</dbReference>
<name>A0A6A6CD27_ZASCE</name>
<keyword evidence="2" id="KW-0808">Transferase</keyword>
<dbReference type="Pfam" id="PF00561">
    <property type="entry name" value="Abhydrolase_1"/>
    <property type="match status" value="1"/>
</dbReference>
<dbReference type="GO" id="GO:0047372">
    <property type="term" value="F:monoacylglycerol lipase activity"/>
    <property type="evidence" value="ECO:0007669"/>
    <property type="project" value="TreeGrafter"/>
</dbReference>
<accession>A0A6A6CD27</accession>
<evidence type="ECO:0000256" key="1">
    <source>
        <dbReference type="ARBA" id="ARBA00010884"/>
    </source>
</evidence>
<dbReference type="InterPro" id="IPR012020">
    <property type="entry name" value="ABHD4"/>
</dbReference>
<dbReference type="Gene3D" id="3.40.50.1820">
    <property type="entry name" value="alpha/beta hydrolase"/>
    <property type="match status" value="1"/>
</dbReference>
<evidence type="ECO:0000256" key="6">
    <source>
        <dbReference type="ARBA" id="ARBA00066969"/>
    </source>
</evidence>
<dbReference type="GO" id="GO:0051793">
    <property type="term" value="P:medium-chain fatty acid catabolic process"/>
    <property type="evidence" value="ECO:0007669"/>
    <property type="project" value="UniProtKB-ARBA"/>
</dbReference>
<dbReference type="PANTHER" id="PTHR10794">
    <property type="entry name" value="ABHYDROLASE DOMAIN-CONTAINING PROTEIN"/>
    <property type="match status" value="1"/>
</dbReference>
<dbReference type="OrthoDB" id="5954035at2759"/>
<proteinExistence type="inferred from homology"/>
<sequence>MAFSWFPGACTTTYTHSDKPLIVQVKNGPKRALPEICKDVIPPCNLSPMLFNGHLQTAWTAFKYQGPKIHYKRRVFEAENPAFKGHFTIDVVTAPPPSAGTSATDGGPEDQGLREDPMGIGHHRLPPRTTYFTDKEFENLGSNDTKPLLISLHGLSGGSYETYLREVLEPLVKATSEGEKAGGMSGGDWEALVVNSRGCAGSKITTSILYNARATWDMRQVVKWARKTWPKRPIYGIGYSLGANILTNYLGEEGENCQLTAAVVVSNPWKLEVASLALQRSYLGMEVYSKAMGKSMLALFDTHAKEITENKNISSEGMHKLKYLHEFDRAVQCATWGYPTEGAYYRDASSADSVLAIRIPVLAVHARDDPIAVDEAVPYEEIKQNPYIVMCATSGGGHLSWFQTQGRWHPKPCVAFLNEMARNVDLAKIDAPEVASHGPNGGLPTPFAFTPMRRKARVPQNDPYDA</sequence>
<feature type="region of interest" description="Disordered" evidence="9">
    <location>
        <begin position="435"/>
        <end position="466"/>
    </location>
</feature>
<protein>
    <recommendedName>
        <fullName evidence="6">alcohol O-acetyltransferase</fullName>
        <ecNumber evidence="6">2.3.1.84</ecNumber>
    </recommendedName>
    <alternativeName>
        <fullName evidence="7">Alcohol O-acetyltransferase</fullName>
    </alternativeName>
</protein>
<dbReference type="AlphaFoldDB" id="A0A6A6CD27"/>
<feature type="active site" description="Charge relay system" evidence="8">
    <location>
        <position position="369"/>
    </location>
</feature>
<evidence type="ECO:0000256" key="3">
    <source>
        <dbReference type="ARBA" id="ARBA00022801"/>
    </source>
</evidence>
<evidence type="ECO:0000256" key="8">
    <source>
        <dbReference type="PIRSR" id="PIRSR005211-1"/>
    </source>
</evidence>
<feature type="domain" description="AB hydrolase-1" evidence="10">
    <location>
        <begin position="147"/>
        <end position="399"/>
    </location>
</feature>
<dbReference type="GeneID" id="54566426"/>
<keyword evidence="12" id="KW-1185">Reference proteome</keyword>
<dbReference type="SUPFAM" id="SSF53474">
    <property type="entry name" value="alpha/beta-Hydrolases"/>
    <property type="match status" value="1"/>
</dbReference>
<comment type="function">
    <text evidence="5">Displays enzymatic activity both for medium-chain fatty acid (MCFA) ethyl ester synthesis and hydrolysis (esterase activity). MCFA are toxic for yeast and this enzyme could thus be involved in their detoxification by esterification.</text>
</comment>
<comment type="similarity">
    <text evidence="1">Belongs to the AB hydrolase superfamily. AB hydrolase 4 family.</text>
</comment>
<feature type="active site" description="Charge relay system" evidence="8">
    <location>
        <position position="240"/>
    </location>
</feature>
<dbReference type="FunFam" id="3.40.50.1820:FF:000137">
    <property type="entry name" value="EEB1p Acyl-coenzymeA:ethanol O-acyltransferase"/>
    <property type="match status" value="1"/>
</dbReference>
<gene>
    <name evidence="11" type="ORF">M409DRAFT_55989</name>
</gene>
<dbReference type="InterPro" id="IPR029058">
    <property type="entry name" value="AB_hydrolase_fold"/>
</dbReference>
<dbReference type="RefSeq" id="XP_033665983.1">
    <property type="nucleotide sequence ID" value="XM_033813154.1"/>
</dbReference>
<dbReference type="GO" id="GO:0051792">
    <property type="term" value="P:medium-chain fatty acid biosynthetic process"/>
    <property type="evidence" value="ECO:0007669"/>
    <property type="project" value="TreeGrafter"/>
</dbReference>
<feature type="active site" description="Charge relay system" evidence="8">
    <location>
        <position position="398"/>
    </location>
</feature>
<dbReference type="EMBL" id="ML993601">
    <property type="protein sequence ID" value="KAF2165094.1"/>
    <property type="molecule type" value="Genomic_DNA"/>
</dbReference>
<evidence type="ECO:0000256" key="2">
    <source>
        <dbReference type="ARBA" id="ARBA00022679"/>
    </source>
</evidence>
<keyword evidence="3" id="KW-0378">Hydrolase</keyword>
<evidence type="ECO:0000256" key="9">
    <source>
        <dbReference type="SAM" id="MobiDB-lite"/>
    </source>
</evidence>
<evidence type="ECO:0000259" key="10">
    <source>
        <dbReference type="Pfam" id="PF00561"/>
    </source>
</evidence>
<evidence type="ECO:0000256" key="4">
    <source>
        <dbReference type="ARBA" id="ARBA00050620"/>
    </source>
</evidence>
<dbReference type="GO" id="GO:0008126">
    <property type="term" value="F:acetylesterase activity"/>
    <property type="evidence" value="ECO:0007669"/>
    <property type="project" value="TreeGrafter"/>
</dbReference>
<reference evidence="11" key="1">
    <citation type="journal article" date="2020" name="Stud. Mycol.">
        <title>101 Dothideomycetes genomes: a test case for predicting lifestyles and emergence of pathogens.</title>
        <authorList>
            <person name="Haridas S."/>
            <person name="Albert R."/>
            <person name="Binder M."/>
            <person name="Bloem J."/>
            <person name="Labutti K."/>
            <person name="Salamov A."/>
            <person name="Andreopoulos B."/>
            <person name="Baker S."/>
            <person name="Barry K."/>
            <person name="Bills G."/>
            <person name="Bluhm B."/>
            <person name="Cannon C."/>
            <person name="Castanera R."/>
            <person name="Culley D."/>
            <person name="Daum C."/>
            <person name="Ezra D."/>
            <person name="Gonzalez J."/>
            <person name="Henrissat B."/>
            <person name="Kuo A."/>
            <person name="Liang C."/>
            <person name="Lipzen A."/>
            <person name="Lutzoni F."/>
            <person name="Magnuson J."/>
            <person name="Mondo S."/>
            <person name="Nolan M."/>
            <person name="Ohm R."/>
            <person name="Pangilinan J."/>
            <person name="Park H.-J."/>
            <person name="Ramirez L."/>
            <person name="Alfaro M."/>
            <person name="Sun H."/>
            <person name="Tritt A."/>
            <person name="Yoshinaga Y."/>
            <person name="Zwiers L.-H."/>
            <person name="Turgeon B."/>
            <person name="Goodwin S."/>
            <person name="Spatafora J."/>
            <person name="Crous P."/>
            <person name="Grigoriev I."/>
        </authorList>
    </citation>
    <scope>NUCLEOTIDE SEQUENCE</scope>
    <source>
        <strain evidence="11">ATCC 36951</strain>
    </source>
</reference>
<evidence type="ECO:0000256" key="5">
    <source>
        <dbReference type="ARBA" id="ARBA00054277"/>
    </source>
</evidence>
<comment type="catalytic activity">
    <reaction evidence="4">
        <text>an aliphatic alcohol + acetyl-CoA = an acetyl ester + CoA</text>
        <dbReference type="Rhea" id="RHEA:17229"/>
        <dbReference type="ChEBI" id="CHEBI:2571"/>
        <dbReference type="ChEBI" id="CHEBI:47622"/>
        <dbReference type="ChEBI" id="CHEBI:57287"/>
        <dbReference type="ChEBI" id="CHEBI:57288"/>
        <dbReference type="EC" id="2.3.1.84"/>
    </reaction>
</comment>
<evidence type="ECO:0000313" key="11">
    <source>
        <dbReference type="EMBL" id="KAF2165094.1"/>
    </source>
</evidence>
<dbReference type="InterPro" id="IPR000073">
    <property type="entry name" value="AB_hydrolase_1"/>
</dbReference>
<evidence type="ECO:0000256" key="7">
    <source>
        <dbReference type="ARBA" id="ARBA00080774"/>
    </source>
</evidence>